<name>A0ABW8ADP4_9ACTN</name>
<feature type="domain" description="AB hydrolase-1" evidence="1">
    <location>
        <begin position="65"/>
        <end position="275"/>
    </location>
</feature>
<comment type="caution">
    <text evidence="2">The sequence shown here is derived from an EMBL/GenBank/DDBJ whole genome shotgun (WGS) entry which is preliminary data.</text>
</comment>
<dbReference type="PANTHER" id="PTHR43194:SF5">
    <property type="entry name" value="PIMELOYL-[ACYL-CARRIER PROTEIN] METHYL ESTER ESTERASE"/>
    <property type="match status" value="1"/>
</dbReference>
<protein>
    <submittedName>
        <fullName evidence="2">Alpha/beta fold hydrolase</fullName>
    </submittedName>
</protein>
<dbReference type="InterPro" id="IPR000073">
    <property type="entry name" value="AB_hydrolase_1"/>
</dbReference>
<organism evidence="2 3">
    <name type="scientific">Nonomuraea indica</name>
    <dbReference type="NCBI Taxonomy" id="1581193"/>
    <lineage>
        <taxon>Bacteria</taxon>
        <taxon>Bacillati</taxon>
        <taxon>Actinomycetota</taxon>
        <taxon>Actinomycetes</taxon>
        <taxon>Streptosporangiales</taxon>
        <taxon>Streptosporangiaceae</taxon>
        <taxon>Nonomuraea</taxon>
    </lineage>
</organism>
<evidence type="ECO:0000313" key="3">
    <source>
        <dbReference type="Proteomes" id="UP001612928"/>
    </source>
</evidence>
<dbReference type="InterPro" id="IPR029058">
    <property type="entry name" value="AB_hydrolase_fold"/>
</dbReference>
<dbReference type="PANTHER" id="PTHR43194">
    <property type="entry name" value="HYDROLASE ALPHA/BETA FOLD FAMILY"/>
    <property type="match status" value="1"/>
</dbReference>
<dbReference type="Pfam" id="PF12697">
    <property type="entry name" value="Abhydrolase_6"/>
    <property type="match status" value="1"/>
</dbReference>
<evidence type="ECO:0000259" key="1">
    <source>
        <dbReference type="Pfam" id="PF12697"/>
    </source>
</evidence>
<dbReference type="Gene3D" id="3.40.50.1820">
    <property type="entry name" value="alpha/beta hydrolase"/>
    <property type="match status" value="1"/>
</dbReference>
<dbReference type="PRINTS" id="PR00111">
    <property type="entry name" value="ABHYDROLASE"/>
</dbReference>
<gene>
    <name evidence="2" type="ORF">ACIBP5_33435</name>
</gene>
<dbReference type="SUPFAM" id="SSF53474">
    <property type="entry name" value="alpha/beta-Hydrolases"/>
    <property type="match status" value="1"/>
</dbReference>
<dbReference type="Proteomes" id="UP001612928">
    <property type="component" value="Unassembled WGS sequence"/>
</dbReference>
<dbReference type="GO" id="GO:0016787">
    <property type="term" value="F:hydrolase activity"/>
    <property type="evidence" value="ECO:0007669"/>
    <property type="project" value="UniProtKB-KW"/>
</dbReference>
<accession>A0ABW8ADP4</accession>
<sequence>MPQRDAQPIARRTVMGNFRARREAFRLAMRAPQGDPDFESRWTTVRRIRLHDRASRKVPPGAMPVVLVHGLAVSHRYLMPLAAQLAPRYPVRAVDLPGFGLSDDPGRVLDVPELADRLAEWLTTSGAAPAALLGNSFGCQVAVDLAVRHPDLVRCLVLVGPTMDPHPRTALRQLLRWLRDLRHEDPFQAPIILRDLADAGPRRALRTFRIALDDPIERKLPAVRVPTLVTRGSLEPVVPQRWAEQATRLLPRGELAVVPGSPHDANYTAAERLAALVVPFLDRVSAQPAG</sequence>
<dbReference type="RefSeq" id="WP_397025236.1">
    <property type="nucleotide sequence ID" value="NZ_JBITMB010000010.1"/>
</dbReference>
<evidence type="ECO:0000313" key="2">
    <source>
        <dbReference type="EMBL" id="MFI7444904.1"/>
    </source>
</evidence>
<dbReference type="InterPro" id="IPR050228">
    <property type="entry name" value="Carboxylesterase_BioH"/>
</dbReference>
<reference evidence="2 3" key="1">
    <citation type="submission" date="2024-10" db="EMBL/GenBank/DDBJ databases">
        <title>The Natural Products Discovery Center: Release of the First 8490 Sequenced Strains for Exploring Actinobacteria Biosynthetic Diversity.</title>
        <authorList>
            <person name="Kalkreuter E."/>
            <person name="Kautsar S.A."/>
            <person name="Yang D."/>
            <person name="Bader C.D."/>
            <person name="Teijaro C.N."/>
            <person name="Fluegel L."/>
            <person name="Davis C.M."/>
            <person name="Simpson J.R."/>
            <person name="Lauterbach L."/>
            <person name="Steele A.D."/>
            <person name="Gui C."/>
            <person name="Meng S."/>
            <person name="Li G."/>
            <person name="Viehrig K."/>
            <person name="Ye F."/>
            <person name="Su P."/>
            <person name="Kiefer A.F."/>
            <person name="Nichols A."/>
            <person name="Cepeda A.J."/>
            <person name="Yan W."/>
            <person name="Fan B."/>
            <person name="Jiang Y."/>
            <person name="Adhikari A."/>
            <person name="Zheng C.-J."/>
            <person name="Schuster L."/>
            <person name="Cowan T.M."/>
            <person name="Smanski M.J."/>
            <person name="Chevrette M.G."/>
            <person name="De Carvalho L.P.S."/>
            <person name="Shen B."/>
        </authorList>
    </citation>
    <scope>NUCLEOTIDE SEQUENCE [LARGE SCALE GENOMIC DNA]</scope>
    <source>
        <strain evidence="2 3">NPDC049503</strain>
    </source>
</reference>
<dbReference type="EMBL" id="JBITMB010000010">
    <property type="protein sequence ID" value="MFI7444904.1"/>
    <property type="molecule type" value="Genomic_DNA"/>
</dbReference>
<proteinExistence type="predicted"/>
<keyword evidence="3" id="KW-1185">Reference proteome</keyword>
<keyword evidence="2" id="KW-0378">Hydrolase</keyword>